<dbReference type="Proteomes" id="UP000199477">
    <property type="component" value="Unassembled WGS sequence"/>
</dbReference>
<dbReference type="RefSeq" id="WP_026636213.1">
    <property type="nucleotide sequence ID" value="NZ_FONH01000003.1"/>
</dbReference>
<evidence type="ECO:0000313" key="4">
    <source>
        <dbReference type="Proteomes" id="UP000199477"/>
    </source>
</evidence>
<feature type="signal peptide" evidence="2">
    <location>
        <begin position="1"/>
        <end position="24"/>
    </location>
</feature>
<feature type="compositionally biased region" description="Low complexity" evidence="1">
    <location>
        <begin position="58"/>
        <end position="69"/>
    </location>
</feature>
<dbReference type="STRING" id="500610.SAMN02799615_01465"/>
<evidence type="ECO:0000256" key="1">
    <source>
        <dbReference type="SAM" id="MobiDB-lite"/>
    </source>
</evidence>
<dbReference type="AlphaFoldDB" id="A0A1I2CDW7"/>
<dbReference type="EMBL" id="FONH01000003">
    <property type="protein sequence ID" value="SFE66325.1"/>
    <property type="molecule type" value="Genomic_DNA"/>
</dbReference>
<sequence>MNPRHSLLTLVASGSLLFAGTLLAQNQPAQTVPPPPPPQPQAMPQAQPMPQPAPQPQAQPQAMPQQAAPAPQPGQDSASYNSPQGQVTVNSSIPAVKDAGPPPDFATLANGKAYVTEDDASAYPPLANDFLHASGGAQHLSKAAYARWLKQR</sequence>
<proteinExistence type="predicted"/>
<feature type="compositionally biased region" description="Polar residues" evidence="1">
    <location>
        <begin position="74"/>
        <end position="93"/>
    </location>
</feature>
<feature type="compositionally biased region" description="Pro residues" evidence="1">
    <location>
        <begin position="31"/>
        <end position="57"/>
    </location>
</feature>
<gene>
    <name evidence="3" type="ORF">SAMN02799615_01465</name>
</gene>
<evidence type="ECO:0000256" key="2">
    <source>
        <dbReference type="SAM" id="SignalP"/>
    </source>
</evidence>
<keyword evidence="4" id="KW-1185">Reference proteome</keyword>
<feature type="chain" id="PRO_5011773053" evidence="2">
    <location>
        <begin position="25"/>
        <end position="152"/>
    </location>
</feature>
<organism evidence="3 4">
    <name type="scientific">Dyella marensis</name>
    <dbReference type="NCBI Taxonomy" id="500610"/>
    <lineage>
        <taxon>Bacteria</taxon>
        <taxon>Pseudomonadati</taxon>
        <taxon>Pseudomonadota</taxon>
        <taxon>Gammaproteobacteria</taxon>
        <taxon>Lysobacterales</taxon>
        <taxon>Rhodanobacteraceae</taxon>
        <taxon>Dyella</taxon>
    </lineage>
</organism>
<accession>A0A1I2CDW7</accession>
<name>A0A1I2CDW7_9GAMM</name>
<protein>
    <submittedName>
        <fullName evidence="3">Uncharacterized protein</fullName>
    </submittedName>
</protein>
<reference evidence="4" key="1">
    <citation type="submission" date="2016-10" db="EMBL/GenBank/DDBJ databases">
        <authorList>
            <person name="Varghese N."/>
            <person name="Submissions S."/>
        </authorList>
    </citation>
    <scope>NUCLEOTIDE SEQUENCE [LARGE SCALE GENOMIC DNA]</scope>
    <source>
        <strain evidence="4">UNC178MFTsu3.1</strain>
    </source>
</reference>
<feature type="region of interest" description="Disordered" evidence="1">
    <location>
        <begin position="26"/>
        <end position="106"/>
    </location>
</feature>
<keyword evidence="2" id="KW-0732">Signal</keyword>
<evidence type="ECO:0000313" key="3">
    <source>
        <dbReference type="EMBL" id="SFE66325.1"/>
    </source>
</evidence>